<evidence type="ECO:0000256" key="7">
    <source>
        <dbReference type="SAM" id="MobiDB-lite"/>
    </source>
</evidence>
<evidence type="ECO:0000313" key="10">
    <source>
        <dbReference type="Proteomes" id="UP000324241"/>
    </source>
</evidence>
<sequence>MSMKYFVKIRGTEADILHKPLQASGGELDNGVKSKHMPDPMLHERLSKTCDRCRSRKVRCIRLRESPDKCTNCVKRGETCNFRLSKRKFLVSEGSPAASTHSREFHEDVLPPAQNVPSFPVDDSLSTSPTFRSDAQESFDPPPLYIDHLIESQEAAGRFLHSSPFFKANDSHIASAGVAYFSESRIQAISKKLGNNGLEILIERINRFVTNRFECFEHAPNASAIWAKPDDPPLVSTETARIYLNSYFTLVHPVYPFLDRHSFEGRAFGPGLVADLATDIHWRALYYAVLALGSQYHGGGAFEPRKGESWKFYQMAFKSFPSYSDQYEEPRNSRDDELLITEAARLAQCMGLNGASNSSDREIEYRTFWVIYSLEKTLAFTYARPSVIMDCNVGCPIPTVPEAVFGDYNWLHASASFARLISKIHESLFSLTATWNTQHTYYRKIDQMTGLLERWRQSIPQAFRPGEAFRPQLFCNPSATLITLRTHFYYYDASIALCRLTLHLGKNQDSPREMTSKKDLMQSARSIIELLRYIDMEAYTPVYILALLPLTAMFILFDLVIHNPTHSETSSNLALLEVAGGHFSRLEYASGGTLPSSILAEFAYLARTFVRSFTWQKEGQRPVGTTMTPESRIASGPSQLPDQGPDMLSLSLDLQPPTPLFLPSLEHMSPERGLLPGFNVMDLFGAVVPSDQYVFYDTS</sequence>
<dbReference type="InterPro" id="IPR050987">
    <property type="entry name" value="AtrR-like"/>
</dbReference>
<dbReference type="GO" id="GO:0000981">
    <property type="term" value="F:DNA-binding transcription factor activity, RNA polymerase II-specific"/>
    <property type="evidence" value="ECO:0007669"/>
    <property type="project" value="InterPro"/>
</dbReference>
<evidence type="ECO:0000256" key="2">
    <source>
        <dbReference type="ARBA" id="ARBA00022723"/>
    </source>
</evidence>
<feature type="compositionally biased region" description="Polar residues" evidence="7">
    <location>
        <begin position="620"/>
        <end position="629"/>
    </location>
</feature>
<dbReference type="GeneID" id="54324917"/>
<feature type="region of interest" description="Disordered" evidence="7">
    <location>
        <begin position="110"/>
        <end position="139"/>
    </location>
</feature>
<feature type="domain" description="Zn(2)-C6 fungal-type" evidence="8">
    <location>
        <begin position="49"/>
        <end position="82"/>
    </location>
</feature>
<proteinExistence type="predicted"/>
<keyword evidence="3" id="KW-0805">Transcription regulation</keyword>
<name>A0A5M9MVY4_9EURO</name>
<dbReference type="CDD" id="cd12148">
    <property type="entry name" value="fungal_TF_MHR"/>
    <property type="match status" value="1"/>
</dbReference>
<keyword evidence="4" id="KW-0238">DNA-binding</keyword>
<dbReference type="PROSITE" id="PS50048">
    <property type="entry name" value="ZN2_CY6_FUNGAL_2"/>
    <property type="match status" value="1"/>
</dbReference>
<dbReference type="PANTHER" id="PTHR46910">
    <property type="entry name" value="TRANSCRIPTION FACTOR PDR1"/>
    <property type="match status" value="1"/>
</dbReference>
<dbReference type="OrthoDB" id="39175at2759"/>
<dbReference type="Gene3D" id="4.10.240.10">
    <property type="entry name" value="Zn(2)-C6 fungal-type DNA-binding domain"/>
    <property type="match status" value="1"/>
</dbReference>
<feature type="region of interest" description="Disordered" evidence="7">
    <location>
        <begin position="620"/>
        <end position="641"/>
    </location>
</feature>
<dbReference type="Proteomes" id="UP000324241">
    <property type="component" value="Unassembled WGS sequence"/>
</dbReference>
<keyword evidence="2" id="KW-0479">Metal-binding</keyword>
<dbReference type="SUPFAM" id="SSF57701">
    <property type="entry name" value="Zn2/Cys6 DNA-binding domain"/>
    <property type="match status" value="1"/>
</dbReference>
<dbReference type="SMART" id="SM00066">
    <property type="entry name" value="GAL4"/>
    <property type="match status" value="1"/>
</dbReference>
<dbReference type="GO" id="GO:0009893">
    <property type="term" value="P:positive regulation of metabolic process"/>
    <property type="evidence" value="ECO:0007669"/>
    <property type="project" value="UniProtKB-ARBA"/>
</dbReference>
<gene>
    <name evidence="9" type="ORF">ATNIH1004_002215</name>
</gene>
<comment type="subcellular location">
    <subcellularLocation>
        <location evidence="1">Nucleus</location>
    </subcellularLocation>
</comment>
<keyword evidence="6" id="KW-0539">Nucleus</keyword>
<dbReference type="GO" id="GO:0006351">
    <property type="term" value="P:DNA-templated transcription"/>
    <property type="evidence" value="ECO:0007669"/>
    <property type="project" value="InterPro"/>
</dbReference>
<dbReference type="CDD" id="cd00067">
    <property type="entry name" value="GAL4"/>
    <property type="match status" value="1"/>
</dbReference>
<evidence type="ECO:0000256" key="6">
    <source>
        <dbReference type="ARBA" id="ARBA00023242"/>
    </source>
</evidence>
<evidence type="ECO:0000313" key="9">
    <source>
        <dbReference type="EMBL" id="KAA8649544.1"/>
    </source>
</evidence>
<dbReference type="AlphaFoldDB" id="A0A5M9MVY4"/>
<evidence type="ECO:0000256" key="4">
    <source>
        <dbReference type="ARBA" id="ARBA00023125"/>
    </source>
</evidence>
<dbReference type="VEuPathDB" id="FungiDB:EYZ11_009229"/>
<reference evidence="9 10" key="1">
    <citation type="submission" date="2019-08" db="EMBL/GenBank/DDBJ databases">
        <title>The genome sequence of a newly discovered highly antifungal drug resistant Aspergillus species, Aspergillus tanneri NIH 1004.</title>
        <authorList>
            <person name="Mounaud S."/>
            <person name="Singh I."/>
            <person name="Joardar V."/>
            <person name="Pakala S."/>
            <person name="Pakala S."/>
            <person name="Venepally P."/>
            <person name="Chung J.K."/>
            <person name="Losada L."/>
            <person name="Nierman W.C."/>
        </authorList>
    </citation>
    <scope>NUCLEOTIDE SEQUENCE [LARGE SCALE GENOMIC DNA]</scope>
    <source>
        <strain evidence="9 10">NIH1004</strain>
    </source>
</reference>
<organism evidence="9 10">
    <name type="scientific">Aspergillus tanneri</name>
    <dbReference type="NCBI Taxonomy" id="1220188"/>
    <lineage>
        <taxon>Eukaryota</taxon>
        <taxon>Fungi</taxon>
        <taxon>Dikarya</taxon>
        <taxon>Ascomycota</taxon>
        <taxon>Pezizomycotina</taxon>
        <taxon>Eurotiomycetes</taxon>
        <taxon>Eurotiomycetidae</taxon>
        <taxon>Eurotiales</taxon>
        <taxon>Aspergillaceae</taxon>
        <taxon>Aspergillus</taxon>
        <taxon>Aspergillus subgen. Circumdati</taxon>
    </lineage>
</organism>
<dbReference type="VEuPathDB" id="FungiDB:EYZ11_006628"/>
<evidence type="ECO:0000256" key="1">
    <source>
        <dbReference type="ARBA" id="ARBA00004123"/>
    </source>
</evidence>
<keyword evidence="5" id="KW-0804">Transcription</keyword>
<evidence type="ECO:0000256" key="3">
    <source>
        <dbReference type="ARBA" id="ARBA00023015"/>
    </source>
</evidence>
<dbReference type="InterPro" id="IPR001138">
    <property type="entry name" value="Zn2Cys6_DnaBD"/>
</dbReference>
<dbReference type="GO" id="GO:0005634">
    <property type="term" value="C:nucleus"/>
    <property type="evidence" value="ECO:0007669"/>
    <property type="project" value="UniProtKB-SubCell"/>
</dbReference>
<dbReference type="GO" id="GO:0003677">
    <property type="term" value="F:DNA binding"/>
    <property type="evidence" value="ECO:0007669"/>
    <property type="project" value="UniProtKB-KW"/>
</dbReference>
<feature type="compositionally biased region" description="Polar residues" evidence="7">
    <location>
        <begin position="124"/>
        <end position="133"/>
    </location>
</feature>
<dbReference type="GO" id="GO:0008270">
    <property type="term" value="F:zinc ion binding"/>
    <property type="evidence" value="ECO:0007669"/>
    <property type="project" value="InterPro"/>
</dbReference>
<evidence type="ECO:0000259" key="8">
    <source>
        <dbReference type="PROSITE" id="PS50048"/>
    </source>
</evidence>
<dbReference type="RefSeq" id="XP_033428905.1">
    <property type="nucleotide sequence ID" value="XM_033566910.1"/>
</dbReference>
<protein>
    <recommendedName>
        <fullName evidence="8">Zn(2)-C6 fungal-type domain-containing protein</fullName>
    </recommendedName>
</protein>
<dbReference type="InterPro" id="IPR036864">
    <property type="entry name" value="Zn2-C6_fun-type_DNA-bd_sf"/>
</dbReference>
<accession>A0A5M9MVY4</accession>
<comment type="caution">
    <text evidence="9">The sequence shown here is derived from an EMBL/GenBank/DDBJ whole genome shotgun (WGS) entry which is preliminary data.</text>
</comment>
<dbReference type="SMART" id="SM00906">
    <property type="entry name" value="Fungal_trans"/>
    <property type="match status" value="1"/>
</dbReference>
<evidence type="ECO:0000256" key="5">
    <source>
        <dbReference type="ARBA" id="ARBA00023163"/>
    </source>
</evidence>
<dbReference type="PANTHER" id="PTHR46910:SF37">
    <property type="entry name" value="ZN(II)2CYS6 TRANSCRIPTION FACTOR (EUROFUNG)"/>
    <property type="match status" value="1"/>
</dbReference>
<dbReference type="Pfam" id="PF04082">
    <property type="entry name" value="Fungal_trans"/>
    <property type="match status" value="1"/>
</dbReference>
<dbReference type="EMBL" id="QUQM01000001">
    <property type="protein sequence ID" value="KAA8649544.1"/>
    <property type="molecule type" value="Genomic_DNA"/>
</dbReference>
<dbReference type="InterPro" id="IPR007219">
    <property type="entry name" value="XnlR_reg_dom"/>
</dbReference>
<dbReference type="PROSITE" id="PS00463">
    <property type="entry name" value="ZN2_CY6_FUNGAL_1"/>
    <property type="match status" value="1"/>
</dbReference>